<evidence type="ECO:0000313" key="1">
    <source>
        <dbReference type="EMBL" id="CAD8115021.1"/>
    </source>
</evidence>
<accession>A0A8S1QJ04</accession>
<evidence type="ECO:0000313" key="2">
    <source>
        <dbReference type="Proteomes" id="UP000688137"/>
    </source>
</evidence>
<name>A0A8S1QJ04_PARPR</name>
<reference evidence="1" key="1">
    <citation type="submission" date="2021-01" db="EMBL/GenBank/DDBJ databases">
        <authorList>
            <consortium name="Genoscope - CEA"/>
            <person name="William W."/>
        </authorList>
    </citation>
    <scope>NUCLEOTIDE SEQUENCE</scope>
</reference>
<proteinExistence type="predicted"/>
<dbReference type="OMA" id="VYYPGPG"/>
<dbReference type="AlphaFoldDB" id="A0A8S1QJ04"/>
<dbReference type="EMBL" id="CAJJDM010000169">
    <property type="protein sequence ID" value="CAD8115021.1"/>
    <property type="molecule type" value="Genomic_DNA"/>
</dbReference>
<protein>
    <submittedName>
        <fullName evidence="1">Uncharacterized protein</fullName>
    </submittedName>
</protein>
<gene>
    <name evidence="1" type="ORF">PPRIM_AZ9-3.1.T1620069</name>
</gene>
<organism evidence="1 2">
    <name type="scientific">Paramecium primaurelia</name>
    <dbReference type="NCBI Taxonomy" id="5886"/>
    <lineage>
        <taxon>Eukaryota</taxon>
        <taxon>Sar</taxon>
        <taxon>Alveolata</taxon>
        <taxon>Ciliophora</taxon>
        <taxon>Intramacronucleata</taxon>
        <taxon>Oligohymenophorea</taxon>
        <taxon>Peniculida</taxon>
        <taxon>Parameciidae</taxon>
        <taxon>Paramecium</taxon>
    </lineage>
</organism>
<sequence>MMKIKYQQSLDIGLLIVYYPGPGDQVILTLPILALVNEIPLLRNVVPKSYQPGPGQLCQTDLGRDFIQSKNSLFTLQGFSGGLLNTFTQVILQYPGPGVSEFRLNIIRQPLGKVGPLVFYILLSSLTIEFSQYNSYLGKRSALPKV</sequence>
<dbReference type="Proteomes" id="UP000688137">
    <property type="component" value="Unassembled WGS sequence"/>
</dbReference>
<keyword evidence="2" id="KW-1185">Reference proteome</keyword>
<comment type="caution">
    <text evidence="1">The sequence shown here is derived from an EMBL/GenBank/DDBJ whole genome shotgun (WGS) entry which is preliminary data.</text>
</comment>